<sequence length="230" mass="25595">MLGRSRWLSADEANVVVVGRGGENFRRRGEVGLGVEQRGDEEGRQTERLERWAHGYGVRRYRNTIAASNLRQRRRHGRKVGIGVERGRTSSNGKDAGKRRRLIFSSSSASSIAAYNARNDERPSIQTRVLKRATASLPSFALSRIIRLIIFKSILHAQTCFGCGARNPTWFSVTYAVSSTSTSATASSALPRTMRVVHINHIQIPRRERCGFENALYDALARPTAPTLEG</sequence>
<dbReference type="AlphaFoldDB" id="A0AAW0A7A9"/>
<evidence type="ECO:0000259" key="1">
    <source>
        <dbReference type="PROSITE" id="PS00036"/>
    </source>
</evidence>
<organism evidence="2 3">
    <name type="scientific">Favolaschia claudopus</name>
    <dbReference type="NCBI Taxonomy" id="2862362"/>
    <lineage>
        <taxon>Eukaryota</taxon>
        <taxon>Fungi</taxon>
        <taxon>Dikarya</taxon>
        <taxon>Basidiomycota</taxon>
        <taxon>Agaricomycotina</taxon>
        <taxon>Agaricomycetes</taxon>
        <taxon>Agaricomycetidae</taxon>
        <taxon>Agaricales</taxon>
        <taxon>Marasmiineae</taxon>
        <taxon>Mycenaceae</taxon>
        <taxon>Favolaschia</taxon>
    </lineage>
</organism>
<reference evidence="2 3" key="1">
    <citation type="journal article" date="2024" name="J Genomics">
        <title>Draft genome sequencing and assembly of Favolaschia claudopus CIRM-BRFM 2984 isolated from oak limbs.</title>
        <authorList>
            <person name="Navarro D."/>
            <person name="Drula E."/>
            <person name="Chaduli D."/>
            <person name="Cazenave R."/>
            <person name="Ahrendt S."/>
            <person name="Wang J."/>
            <person name="Lipzen A."/>
            <person name="Daum C."/>
            <person name="Barry K."/>
            <person name="Grigoriev I.V."/>
            <person name="Favel A."/>
            <person name="Rosso M.N."/>
            <person name="Martin F."/>
        </authorList>
    </citation>
    <scope>NUCLEOTIDE SEQUENCE [LARGE SCALE GENOMIC DNA]</scope>
    <source>
        <strain evidence="2 3">CIRM-BRFM 2984</strain>
    </source>
</reference>
<evidence type="ECO:0000313" key="3">
    <source>
        <dbReference type="Proteomes" id="UP001362999"/>
    </source>
</evidence>
<dbReference type="InterPro" id="IPR004827">
    <property type="entry name" value="bZIP"/>
</dbReference>
<proteinExistence type="predicted"/>
<dbReference type="EMBL" id="JAWWNJ010000081">
    <property type="protein sequence ID" value="KAK7001771.1"/>
    <property type="molecule type" value="Genomic_DNA"/>
</dbReference>
<dbReference type="PROSITE" id="PS00036">
    <property type="entry name" value="BZIP_BASIC"/>
    <property type="match status" value="1"/>
</dbReference>
<name>A0AAW0A7A9_9AGAR</name>
<evidence type="ECO:0000313" key="2">
    <source>
        <dbReference type="EMBL" id="KAK7001771.1"/>
    </source>
</evidence>
<gene>
    <name evidence="2" type="ORF">R3P38DRAFT_3367719</name>
</gene>
<comment type="caution">
    <text evidence="2">The sequence shown here is derived from an EMBL/GenBank/DDBJ whole genome shotgun (WGS) entry which is preliminary data.</text>
</comment>
<accession>A0AAW0A7A9</accession>
<protein>
    <recommendedName>
        <fullName evidence="1">BZIP domain-containing protein</fullName>
    </recommendedName>
</protein>
<feature type="domain" description="BZIP" evidence="1">
    <location>
        <begin position="59"/>
        <end position="73"/>
    </location>
</feature>
<dbReference type="Proteomes" id="UP001362999">
    <property type="component" value="Unassembled WGS sequence"/>
</dbReference>
<dbReference type="GO" id="GO:0003700">
    <property type="term" value="F:DNA-binding transcription factor activity"/>
    <property type="evidence" value="ECO:0007669"/>
    <property type="project" value="InterPro"/>
</dbReference>
<keyword evidence="3" id="KW-1185">Reference proteome</keyword>